<evidence type="ECO:0000259" key="6">
    <source>
        <dbReference type="PROSITE" id="PS51007"/>
    </source>
</evidence>
<evidence type="ECO:0000256" key="4">
    <source>
        <dbReference type="PROSITE-ProRule" id="PRU00433"/>
    </source>
</evidence>
<dbReference type="PANTHER" id="PTHR40942:SF4">
    <property type="entry name" value="CYTOCHROME C5"/>
    <property type="match status" value="1"/>
</dbReference>
<dbReference type="EMBL" id="ACEA01000007">
    <property type="protein sequence ID" value="EEG24920.1"/>
    <property type="molecule type" value="Genomic_DNA"/>
</dbReference>
<keyword evidence="1 4" id="KW-0349">Heme</keyword>
<dbReference type="GO" id="GO:0009055">
    <property type="term" value="F:electron transfer activity"/>
    <property type="evidence" value="ECO:0007669"/>
    <property type="project" value="InterPro"/>
</dbReference>
<dbReference type="PANTHER" id="PTHR40942">
    <property type="match status" value="1"/>
</dbReference>
<dbReference type="InterPro" id="IPR036909">
    <property type="entry name" value="Cyt_c-like_dom_sf"/>
</dbReference>
<gene>
    <name evidence="7" type="ORF">EIKCOROL_00397</name>
</gene>
<evidence type="ECO:0000313" key="7">
    <source>
        <dbReference type="EMBL" id="EEG24920.1"/>
    </source>
</evidence>
<dbReference type="GO" id="GO:0046872">
    <property type="term" value="F:metal ion binding"/>
    <property type="evidence" value="ECO:0007669"/>
    <property type="project" value="UniProtKB-KW"/>
</dbReference>
<evidence type="ECO:0000256" key="3">
    <source>
        <dbReference type="ARBA" id="ARBA00023004"/>
    </source>
</evidence>
<sequence length="281" mass="29174">MLPHAPITTTNHKAHTMNTTANNIKGSAAITFIGGLLVLLITLFLLVKLATTGYYSNVSDMQPSAVETRIQPTGRLTMGDGTPVGEREGKQVFDKVCIQCHGADKNVAFAPKVTHNDEWSARIAKGFDTLVAHAVNGFNGAGQMPARGGDSTLTDDEVARAVAYMTNQSGGNFTAPAVQKGDAAASGASAPAGQSAAANGEAVFNKLCIACHAANSAFPNSPKITHNDEWAPRLAQGRATLVQHALQGFKTMPARGGDANLSDADVEAAVVYMANQSGGKL</sequence>
<evidence type="ECO:0000256" key="2">
    <source>
        <dbReference type="ARBA" id="ARBA00022723"/>
    </source>
</evidence>
<dbReference type="eggNOG" id="COG3245">
    <property type="taxonomic scope" value="Bacteria"/>
</dbReference>
<evidence type="ECO:0000256" key="1">
    <source>
        <dbReference type="ARBA" id="ARBA00022617"/>
    </source>
</evidence>
<feature type="domain" description="Cytochrome c" evidence="6">
    <location>
        <begin position="84"/>
        <end position="169"/>
    </location>
</feature>
<evidence type="ECO:0000313" key="8">
    <source>
        <dbReference type="Proteomes" id="UP000005837"/>
    </source>
</evidence>
<dbReference type="InterPro" id="IPR009056">
    <property type="entry name" value="Cyt_c-like_dom"/>
</dbReference>
<dbReference type="Gene3D" id="1.10.760.10">
    <property type="entry name" value="Cytochrome c-like domain"/>
    <property type="match status" value="2"/>
</dbReference>
<feature type="transmembrane region" description="Helical" evidence="5">
    <location>
        <begin position="27"/>
        <end position="47"/>
    </location>
</feature>
<dbReference type="GO" id="GO:0020037">
    <property type="term" value="F:heme binding"/>
    <property type="evidence" value="ECO:0007669"/>
    <property type="project" value="InterPro"/>
</dbReference>
<keyword evidence="5" id="KW-0472">Membrane</keyword>
<keyword evidence="3 4" id="KW-0408">Iron</keyword>
<keyword evidence="2 4" id="KW-0479">Metal-binding</keyword>
<name>C0DSS4_EIKCO</name>
<dbReference type="PROSITE" id="PS51007">
    <property type="entry name" value="CYTC"/>
    <property type="match status" value="2"/>
</dbReference>
<organism evidence="7 8">
    <name type="scientific">Eikenella corrodens ATCC 23834</name>
    <dbReference type="NCBI Taxonomy" id="546274"/>
    <lineage>
        <taxon>Bacteria</taxon>
        <taxon>Pseudomonadati</taxon>
        <taxon>Pseudomonadota</taxon>
        <taxon>Betaproteobacteria</taxon>
        <taxon>Neisseriales</taxon>
        <taxon>Neisseriaceae</taxon>
        <taxon>Eikenella</taxon>
    </lineage>
</organism>
<proteinExistence type="predicted"/>
<dbReference type="SUPFAM" id="SSF46626">
    <property type="entry name" value="Cytochrome c"/>
    <property type="match status" value="2"/>
</dbReference>
<dbReference type="Proteomes" id="UP000005837">
    <property type="component" value="Unassembled WGS sequence"/>
</dbReference>
<comment type="caution">
    <text evidence="7">The sequence shown here is derived from an EMBL/GenBank/DDBJ whole genome shotgun (WGS) entry which is preliminary data.</text>
</comment>
<keyword evidence="5" id="KW-1133">Transmembrane helix</keyword>
<dbReference type="Pfam" id="PF13442">
    <property type="entry name" value="Cytochrome_CBB3"/>
    <property type="match status" value="2"/>
</dbReference>
<protein>
    <submittedName>
        <fullName evidence="7">Putative cytochrome c oxidase, cbb3-type, subunit III</fullName>
    </submittedName>
</protein>
<accession>C0DSS4</accession>
<keyword evidence="5" id="KW-0812">Transmembrane</keyword>
<dbReference type="HOGENOM" id="CLU_082349_1_0_4"/>
<evidence type="ECO:0000256" key="5">
    <source>
        <dbReference type="SAM" id="Phobius"/>
    </source>
</evidence>
<feature type="domain" description="Cytochrome c" evidence="6">
    <location>
        <begin position="195"/>
        <end position="277"/>
    </location>
</feature>
<reference evidence="7 8" key="1">
    <citation type="submission" date="2009-01" db="EMBL/GenBank/DDBJ databases">
        <authorList>
            <person name="Fulton L."/>
            <person name="Clifton S."/>
            <person name="Chinwalla A.T."/>
            <person name="Mitreva M."/>
            <person name="Sodergren E."/>
            <person name="Weinstock G."/>
            <person name="Clifton S."/>
            <person name="Dooling D.J."/>
            <person name="Fulton B."/>
            <person name="Minx P."/>
            <person name="Pepin K.H."/>
            <person name="Johnson M."/>
            <person name="Bhonagiri V."/>
            <person name="Nash W.E."/>
            <person name="Mardis E.R."/>
            <person name="Wilson R.K."/>
        </authorList>
    </citation>
    <scope>NUCLEOTIDE SEQUENCE [LARGE SCALE GENOMIC DNA]</scope>
    <source>
        <strain evidence="7 8">ATCC 23834</strain>
    </source>
</reference>
<dbReference type="AlphaFoldDB" id="C0DSS4"/>